<dbReference type="GO" id="GO:0110102">
    <property type="term" value="P:ribulose bisphosphate carboxylase complex assembly"/>
    <property type="evidence" value="ECO:0007669"/>
    <property type="project" value="UniProtKB-UniRule"/>
</dbReference>
<comment type="function">
    <text evidence="6">A major RuBisCO chaperone. Acts after GroEL-GroES chaperonin to fold and/or assemble the large subunit of RuBisCO (ccbL, rbcL). Cooperates with RbcX in RbcL folding, plays the major role in assembly of dimers into RbcL(8)-Raf1(8) intermediate complexes. RbcS replaces Raf1, leading to holoenzyme formation.</text>
</comment>
<reference evidence="11" key="1">
    <citation type="submission" date="2017-05" db="EMBL/GenBank/DDBJ databases">
        <title>Physiological properties and genetic analysis related to exopolysaccharide production of fresh-water unicellular cyanobacterium Aphanothece sacrum, Suizenji Nori, that has been cultured as a food source in Japan.</title>
        <authorList>
            <person name="Kanesaki Y."/>
            <person name="Yoshikawa S."/>
            <person name="Ohki K."/>
        </authorList>
    </citation>
    <scope>NUCLEOTIDE SEQUENCE [LARGE SCALE GENOMIC DNA]</scope>
    <source>
        <strain evidence="11">FPU1</strain>
    </source>
</reference>
<feature type="region of interest" description="N-terminal alpha-helix" evidence="6">
    <location>
        <begin position="15"/>
        <end position="196"/>
    </location>
</feature>
<evidence type="ECO:0000256" key="5">
    <source>
        <dbReference type="ARBA" id="ARBA00023859"/>
    </source>
</evidence>
<dbReference type="InterPro" id="IPR046382">
    <property type="entry name" value="Raf1_cyn"/>
</dbReference>
<proteinExistence type="inferred from homology"/>
<dbReference type="OrthoDB" id="420612at2"/>
<feature type="domain" description="Rubisco accumulation factor 1 helix turn helix" evidence="9">
    <location>
        <begin position="17"/>
        <end position="76"/>
    </location>
</feature>
<dbReference type="PANTHER" id="PTHR35299:SF6">
    <property type="entry name" value="RUBISCO ACCUMULATION FACTOR 1"/>
    <property type="match status" value="1"/>
</dbReference>
<dbReference type="RefSeq" id="WP_124975809.1">
    <property type="nucleotide sequence ID" value="NZ_BDQK01000017.1"/>
</dbReference>
<evidence type="ECO:0000259" key="8">
    <source>
        <dbReference type="Pfam" id="PF18578"/>
    </source>
</evidence>
<evidence type="ECO:0000256" key="3">
    <source>
        <dbReference type="ARBA" id="ARBA00023186"/>
    </source>
</evidence>
<evidence type="ECO:0000259" key="9">
    <source>
        <dbReference type="Pfam" id="PF18579"/>
    </source>
</evidence>
<evidence type="ECO:0000256" key="1">
    <source>
        <dbReference type="ARBA" id="ARBA00022490"/>
    </source>
</evidence>
<comment type="caution">
    <text evidence="10">The sequence shown here is derived from an EMBL/GenBank/DDBJ whole genome shotgun (WGS) entry which is preliminary data.</text>
</comment>
<evidence type="ECO:0000313" key="11">
    <source>
        <dbReference type="Proteomes" id="UP000287247"/>
    </source>
</evidence>
<sequence length="360" mass="40866">MNDDKSPEISAQLSEEDANQLLRSLLHKEGNWVYWGKTCHQLQKAGYNGQFIFEQTGFQAVQQNLIVVAAQVYESLLNEDVSEEVLAYYLGPKSDVLYEFRILNQEQRAVIAQLAYSKNLDNQTAKEVAKAFQEFSRLSQLPSGFIVHPGDAIAYQCWKQARQKRDLSQRTRLIAKGLKFAHSATAREAIEKLLSDFTIIPETSAPLIPLHRLEVQEEICRIIPVVGTLPLTKNDLEGVKTLNPVYPFHLINYSGTGSVIPLPGWRAVLKAQDPVGILCMSDQLPKDLTGNPEEVLILVDRQINQWNANSYFLIEEEGQLTFKWFEEMPSIPLLGQIVIVVRPKKVFDENNILEAWQMDD</sequence>
<dbReference type="HAMAP" id="MF_00856">
    <property type="entry name" value="Raf1"/>
    <property type="match status" value="1"/>
</dbReference>
<organism evidence="10 11">
    <name type="scientific">Aphanothece sacrum FPU1</name>
    <dbReference type="NCBI Taxonomy" id="1920663"/>
    <lineage>
        <taxon>Bacteria</taxon>
        <taxon>Bacillati</taxon>
        <taxon>Cyanobacteriota</taxon>
        <taxon>Cyanophyceae</taxon>
        <taxon>Oscillatoriophycideae</taxon>
        <taxon>Chroococcales</taxon>
        <taxon>Aphanothecaceae</taxon>
        <taxon>Aphanothece</taxon>
    </lineage>
</organism>
<dbReference type="GO" id="GO:0015979">
    <property type="term" value="P:photosynthesis"/>
    <property type="evidence" value="ECO:0007669"/>
    <property type="project" value="UniProtKB-KW"/>
</dbReference>
<evidence type="ECO:0000256" key="2">
    <source>
        <dbReference type="ARBA" id="ARBA00022531"/>
    </source>
</evidence>
<dbReference type="InterPro" id="IPR040781">
    <property type="entry name" value="Raf1_HTH"/>
</dbReference>
<comment type="subcellular location">
    <subcellularLocation>
        <location evidence="6">Cytoplasm</location>
    </subcellularLocation>
</comment>
<dbReference type="PANTHER" id="PTHR35299">
    <property type="entry name" value="RUBISCO ACCUMULATION FACTOR 1"/>
    <property type="match status" value="1"/>
</dbReference>
<keyword evidence="1 6" id="KW-0963">Cytoplasm</keyword>
<dbReference type="Pfam" id="PF18087">
    <property type="entry name" value="RuBisCo_chap_C"/>
    <property type="match status" value="1"/>
</dbReference>
<accession>A0A401IMP6</accession>
<dbReference type="Proteomes" id="UP000287247">
    <property type="component" value="Unassembled WGS sequence"/>
</dbReference>
<protein>
    <recommendedName>
        <fullName evidence="5 6">RuBisCO accumulation factor 1</fullName>
    </recommendedName>
</protein>
<evidence type="ECO:0000259" key="7">
    <source>
        <dbReference type="Pfam" id="PF18087"/>
    </source>
</evidence>
<evidence type="ECO:0000256" key="6">
    <source>
        <dbReference type="HAMAP-Rule" id="MF_00856"/>
    </source>
</evidence>
<comment type="domain">
    <text evidence="6">Has 3 domains, the N-terminal alpha-helical domain, an extended flexible linker and the C-terminal beta-sheet domain. The 2 C-terminal beta-sheet domains are swapped and pack against each other to form the dimer interface.</text>
</comment>
<gene>
    <name evidence="6" type="primary">raf1</name>
    <name evidence="10" type="ORF">AsFPU1_3945</name>
</gene>
<comment type="subunit">
    <text evidence="6">Homodimer. Forms an RbcL(8)-Raf1(8) complex. Forms complexes of many stoichiometries with RbcL with and without RbcS. RbcX and Raf1 can bind simultaneously to RbcL.</text>
</comment>
<feature type="domain" description="Rubisco accumulation factor 1 C-terminal" evidence="7">
    <location>
        <begin position="208"/>
        <end position="345"/>
    </location>
</feature>
<feature type="domain" description="Rubisco accumulation factor 1 alpha-helical" evidence="8">
    <location>
        <begin position="91"/>
        <end position="194"/>
    </location>
</feature>
<keyword evidence="2 6" id="KW-0602">Photosynthesis</keyword>
<dbReference type="InterPro" id="IPR040858">
    <property type="entry name" value="Raf1_C"/>
</dbReference>
<keyword evidence="4 6" id="KW-0120">Carbon dioxide fixation</keyword>
<keyword evidence="3 6" id="KW-0143">Chaperone</keyword>
<dbReference type="EMBL" id="BDQK01000017">
    <property type="protein sequence ID" value="GBF82515.1"/>
    <property type="molecule type" value="Genomic_DNA"/>
</dbReference>
<dbReference type="AlphaFoldDB" id="A0A401IMP6"/>
<name>A0A401IMP6_APHSA</name>
<evidence type="ECO:0000313" key="10">
    <source>
        <dbReference type="EMBL" id="GBF82515.1"/>
    </source>
</evidence>
<dbReference type="GO" id="GO:0005737">
    <property type="term" value="C:cytoplasm"/>
    <property type="evidence" value="ECO:0007669"/>
    <property type="project" value="UniProtKB-SubCell"/>
</dbReference>
<dbReference type="Pfam" id="PF18579">
    <property type="entry name" value="Raf1_HTH"/>
    <property type="match status" value="1"/>
</dbReference>
<comment type="similarity">
    <text evidence="6">Belongs to the RAF family.</text>
</comment>
<evidence type="ECO:0000256" key="4">
    <source>
        <dbReference type="ARBA" id="ARBA00023300"/>
    </source>
</evidence>
<feature type="region of interest" description="C-terminal beta-sheet" evidence="6">
    <location>
        <begin position="220"/>
        <end position="346"/>
    </location>
</feature>
<dbReference type="GO" id="GO:0015977">
    <property type="term" value="P:carbon fixation"/>
    <property type="evidence" value="ECO:0007669"/>
    <property type="project" value="UniProtKB-UniRule"/>
</dbReference>
<dbReference type="InterPro" id="IPR037494">
    <property type="entry name" value="RAF1"/>
</dbReference>
<dbReference type="Pfam" id="PF18578">
    <property type="entry name" value="Raf1_N"/>
    <property type="match status" value="1"/>
</dbReference>
<dbReference type="InterPro" id="IPR041358">
    <property type="entry name" value="Raf1_N"/>
</dbReference>
<keyword evidence="11" id="KW-1185">Reference proteome</keyword>